<evidence type="ECO:0000313" key="6">
    <source>
        <dbReference type="EMBL" id="HFK95958.1"/>
    </source>
</evidence>
<dbReference type="SUPFAM" id="SSF52172">
    <property type="entry name" value="CheY-like"/>
    <property type="match status" value="1"/>
</dbReference>
<accession>A0A831ZZW0</accession>
<reference evidence="6" key="1">
    <citation type="journal article" date="2020" name="mSystems">
        <title>Genome- and Community-Level Interaction Insights into Carbon Utilization and Element Cycling Functions of Hydrothermarchaeota in Hydrothermal Sediment.</title>
        <authorList>
            <person name="Zhou Z."/>
            <person name="Liu Y."/>
            <person name="Xu W."/>
            <person name="Pan J."/>
            <person name="Luo Z.H."/>
            <person name="Li M."/>
        </authorList>
    </citation>
    <scope>NUCLEOTIDE SEQUENCE [LARGE SCALE GENOMIC DNA]</scope>
    <source>
        <strain evidence="6">SpSt-456</strain>
    </source>
</reference>
<dbReference type="InterPro" id="IPR011006">
    <property type="entry name" value="CheY-like_superfamily"/>
</dbReference>
<dbReference type="PANTHER" id="PTHR48111:SF40">
    <property type="entry name" value="PHOSPHATE REGULON TRANSCRIPTIONAL REGULATORY PROTEIN PHOB"/>
    <property type="match status" value="1"/>
</dbReference>
<dbReference type="InterPro" id="IPR001789">
    <property type="entry name" value="Sig_transdc_resp-reg_receiver"/>
</dbReference>
<dbReference type="InterPro" id="IPR039420">
    <property type="entry name" value="WalR-like"/>
</dbReference>
<dbReference type="GO" id="GO:0000976">
    <property type="term" value="F:transcription cis-regulatory region binding"/>
    <property type="evidence" value="ECO:0007669"/>
    <property type="project" value="TreeGrafter"/>
</dbReference>
<gene>
    <name evidence="6" type="ORF">ENS06_01380</name>
</gene>
<name>A0A831ZZW0_9BACT</name>
<protein>
    <submittedName>
        <fullName evidence="6">Response regulator</fullName>
    </submittedName>
</protein>
<dbReference type="AlphaFoldDB" id="A0A831ZZW0"/>
<comment type="caution">
    <text evidence="6">The sequence shown here is derived from an EMBL/GenBank/DDBJ whole genome shotgun (WGS) entry which is preliminary data.</text>
</comment>
<sequence>MEMFRVLLVDDEREFVTTLGERLEIRGLTVRIAYDGPEALQALEAEPFDVVVLDVRMPGLSGLEILKRMKTSRPDVPIILLTGHSATRDGIEGMRLGAFDYLMKPIDIDRLLEKMREAVLGRTSTPAGGD</sequence>
<keyword evidence="2" id="KW-0902">Two-component regulatory system</keyword>
<dbReference type="GO" id="GO:0032993">
    <property type="term" value="C:protein-DNA complex"/>
    <property type="evidence" value="ECO:0007669"/>
    <property type="project" value="TreeGrafter"/>
</dbReference>
<organism evidence="6">
    <name type="scientific">Desulfacinum infernum</name>
    <dbReference type="NCBI Taxonomy" id="35837"/>
    <lineage>
        <taxon>Bacteria</taxon>
        <taxon>Pseudomonadati</taxon>
        <taxon>Thermodesulfobacteriota</taxon>
        <taxon>Syntrophobacteria</taxon>
        <taxon>Syntrophobacterales</taxon>
        <taxon>Syntrophobacteraceae</taxon>
        <taxon>Desulfacinum</taxon>
    </lineage>
</organism>
<evidence type="ECO:0000256" key="2">
    <source>
        <dbReference type="ARBA" id="ARBA00023012"/>
    </source>
</evidence>
<dbReference type="Gene3D" id="3.40.50.2300">
    <property type="match status" value="1"/>
</dbReference>
<keyword evidence="1 4" id="KW-0597">Phosphoprotein</keyword>
<dbReference type="GO" id="GO:0000156">
    <property type="term" value="F:phosphorelay response regulator activity"/>
    <property type="evidence" value="ECO:0007669"/>
    <property type="project" value="TreeGrafter"/>
</dbReference>
<evidence type="ECO:0000256" key="1">
    <source>
        <dbReference type="ARBA" id="ARBA00022553"/>
    </source>
</evidence>
<dbReference type="EMBL" id="DSTK01000006">
    <property type="protein sequence ID" value="HFK95958.1"/>
    <property type="molecule type" value="Genomic_DNA"/>
</dbReference>
<proteinExistence type="predicted"/>
<dbReference type="GO" id="GO:0005829">
    <property type="term" value="C:cytosol"/>
    <property type="evidence" value="ECO:0007669"/>
    <property type="project" value="TreeGrafter"/>
</dbReference>
<evidence type="ECO:0000256" key="3">
    <source>
        <dbReference type="ARBA" id="ARBA00023125"/>
    </source>
</evidence>
<feature type="domain" description="Response regulatory" evidence="5">
    <location>
        <begin position="5"/>
        <end position="119"/>
    </location>
</feature>
<evidence type="ECO:0000256" key="4">
    <source>
        <dbReference type="PROSITE-ProRule" id="PRU00169"/>
    </source>
</evidence>
<evidence type="ECO:0000259" key="5">
    <source>
        <dbReference type="PROSITE" id="PS50110"/>
    </source>
</evidence>
<dbReference type="GO" id="GO:0006355">
    <property type="term" value="P:regulation of DNA-templated transcription"/>
    <property type="evidence" value="ECO:0007669"/>
    <property type="project" value="TreeGrafter"/>
</dbReference>
<dbReference type="CDD" id="cd17574">
    <property type="entry name" value="REC_OmpR"/>
    <property type="match status" value="1"/>
</dbReference>
<dbReference type="SMART" id="SM00448">
    <property type="entry name" value="REC"/>
    <property type="match status" value="1"/>
</dbReference>
<keyword evidence="3" id="KW-0238">DNA-binding</keyword>
<dbReference type="PANTHER" id="PTHR48111">
    <property type="entry name" value="REGULATOR OF RPOS"/>
    <property type="match status" value="1"/>
</dbReference>
<dbReference type="Pfam" id="PF00072">
    <property type="entry name" value="Response_reg"/>
    <property type="match status" value="1"/>
</dbReference>
<feature type="modified residue" description="4-aspartylphosphate" evidence="4">
    <location>
        <position position="54"/>
    </location>
</feature>
<dbReference type="PROSITE" id="PS50110">
    <property type="entry name" value="RESPONSE_REGULATORY"/>
    <property type="match status" value="1"/>
</dbReference>